<comment type="subunit">
    <text evidence="7 9">Part of the 50S ribosomal subunit. Forms a cluster with proteins L14 and L19.</text>
</comment>
<proteinExistence type="inferred from homology"/>
<keyword evidence="12" id="KW-1185">Reference proteome</keyword>
<keyword evidence="2 7" id="KW-0699">rRNA-binding</keyword>
<dbReference type="InterPro" id="IPR019926">
    <property type="entry name" value="Ribosomal_uL3_CS"/>
</dbReference>
<keyword evidence="5 7" id="KW-0687">Ribonucleoprotein</keyword>
<dbReference type="RefSeq" id="WP_044346232.1">
    <property type="nucleotide sequence ID" value="NZ_AZAC01000001.1"/>
</dbReference>
<comment type="caution">
    <text evidence="11">The sequence shown here is derived from an EMBL/GenBank/DDBJ whole genome shotgun (WGS) entry which is preliminary data.</text>
</comment>
<dbReference type="GO" id="GO:0003735">
    <property type="term" value="F:structural constituent of ribosome"/>
    <property type="evidence" value="ECO:0007669"/>
    <property type="project" value="UniProtKB-UniRule"/>
</dbReference>
<dbReference type="EMBL" id="AZAC01000001">
    <property type="protein sequence ID" value="KIX15953.1"/>
    <property type="molecule type" value="Genomic_DNA"/>
</dbReference>
<dbReference type="Gene3D" id="3.30.160.810">
    <property type="match status" value="1"/>
</dbReference>
<evidence type="ECO:0000256" key="6">
    <source>
        <dbReference type="ARBA" id="ARBA00035243"/>
    </source>
</evidence>
<evidence type="ECO:0000256" key="10">
    <source>
        <dbReference type="SAM" id="MobiDB-lite"/>
    </source>
</evidence>
<dbReference type="FunFam" id="3.30.160.810:FF:000001">
    <property type="entry name" value="50S ribosomal protein L3"/>
    <property type="match status" value="1"/>
</dbReference>
<evidence type="ECO:0000256" key="3">
    <source>
        <dbReference type="ARBA" id="ARBA00022884"/>
    </source>
</evidence>
<comment type="function">
    <text evidence="7 9">One of the primary rRNA binding proteins, it binds directly near the 3'-end of the 23S rRNA, where it nucleates assembly of the 50S subunit.</text>
</comment>
<dbReference type="InterPro" id="IPR000597">
    <property type="entry name" value="Ribosomal_uL3"/>
</dbReference>
<dbReference type="STRING" id="1429043.X474_01520"/>
<name>A0A0D2I0B5_9BACT</name>
<dbReference type="GO" id="GO:0019843">
    <property type="term" value="F:rRNA binding"/>
    <property type="evidence" value="ECO:0007669"/>
    <property type="project" value="UniProtKB-UniRule"/>
</dbReference>
<evidence type="ECO:0000256" key="1">
    <source>
        <dbReference type="ARBA" id="ARBA00006540"/>
    </source>
</evidence>
<evidence type="ECO:0000256" key="8">
    <source>
        <dbReference type="RuleBase" id="RU003905"/>
    </source>
</evidence>
<accession>A0A0D2I0B5</accession>
<dbReference type="Gene3D" id="2.40.30.10">
    <property type="entry name" value="Translation factors"/>
    <property type="match status" value="1"/>
</dbReference>
<dbReference type="SUPFAM" id="SSF50447">
    <property type="entry name" value="Translation proteins"/>
    <property type="match status" value="1"/>
</dbReference>
<dbReference type="FunFam" id="2.40.30.10:FF:000004">
    <property type="entry name" value="50S ribosomal protein L3"/>
    <property type="match status" value="1"/>
</dbReference>
<gene>
    <name evidence="7" type="primary">rplC</name>
    <name evidence="11" type="ORF">X474_01520</name>
</gene>
<keyword evidence="3 7" id="KW-0694">RNA-binding</keyword>
<dbReference type="PROSITE" id="PS00474">
    <property type="entry name" value="RIBOSOMAL_L3"/>
    <property type="match status" value="1"/>
</dbReference>
<evidence type="ECO:0000256" key="9">
    <source>
        <dbReference type="RuleBase" id="RU003906"/>
    </source>
</evidence>
<dbReference type="PATRIC" id="fig|1429043.3.peg.317"/>
<dbReference type="HAMAP" id="MF_01325_B">
    <property type="entry name" value="Ribosomal_uL3_B"/>
    <property type="match status" value="1"/>
</dbReference>
<dbReference type="Proteomes" id="UP000032233">
    <property type="component" value="Unassembled WGS sequence"/>
</dbReference>
<dbReference type="FunCoup" id="A0A0D2I0B5">
    <property type="interactions" value="716"/>
</dbReference>
<evidence type="ECO:0000256" key="2">
    <source>
        <dbReference type="ARBA" id="ARBA00022730"/>
    </source>
</evidence>
<evidence type="ECO:0000313" key="12">
    <source>
        <dbReference type="Proteomes" id="UP000032233"/>
    </source>
</evidence>
<evidence type="ECO:0000256" key="4">
    <source>
        <dbReference type="ARBA" id="ARBA00022980"/>
    </source>
</evidence>
<evidence type="ECO:0000256" key="5">
    <source>
        <dbReference type="ARBA" id="ARBA00023274"/>
    </source>
</evidence>
<organism evidence="11 12">
    <name type="scientific">Dethiosulfatarculus sandiegensis</name>
    <dbReference type="NCBI Taxonomy" id="1429043"/>
    <lineage>
        <taxon>Bacteria</taxon>
        <taxon>Pseudomonadati</taxon>
        <taxon>Thermodesulfobacteriota</taxon>
        <taxon>Desulfarculia</taxon>
        <taxon>Desulfarculales</taxon>
        <taxon>Desulfarculaceae</taxon>
        <taxon>Dethiosulfatarculus</taxon>
    </lineage>
</organism>
<dbReference type="InterPro" id="IPR019927">
    <property type="entry name" value="Ribosomal_uL3_bac/org-type"/>
</dbReference>
<dbReference type="InterPro" id="IPR009000">
    <property type="entry name" value="Transl_B-barrel_sf"/>
</dbReference>
<protein>
    <recommendedName>
        <fullName evidence="6 7">Large ribosomal subunit protein uL3</fullName>
    </recommendedName>
</protein>
<dbReference type="PANTHER" id="PTHR11229">
    <property type="entry name" value="50S RIBOSOMAL PROTEIN L3"/>
    <property type="match status" value="1"/>
</dbReference>
<evidence type="ECO:0000256" key="7">
    <source>
        <dbReference type="HAMAP-Rule" id="MF_01325"/>
    </source>
</evidence>
<reference evidence="11 12" key="1">
    <citation type="submission" date="2013-11" db="EMBL/GenBank/DDBJ databases">
        <title>Metagenomic analysis of a methanogenic consortium involved in long chain n-alkane degradation.</title>
        <authorList>
            <person name="Davidova I.A."/>
            <person name="Callaghan A.V."/>
            <person name="Wawrik B."/>
            <person name="Pruitt S."/>
            <person name="Marks C."/>
            <person name="Duncan K.E."/>
            <person name="Suflita J.M."/>
        </authorList>
    </citation>
    <scope>NUCLEOTIDE SEQUENCE [LARGE SCALE GENOMIC DNA]</scope>
    <source>
        <strain evidence="11 12">SPR</strain>
    </source>
</reference>
<dbReference type="GO" id="GO:0006412">
    <property type="term" value="P:translation"/>
    <property type="evidence" value="ECO:0007669"/>
    <property type="project" value="UniProtKB-UniRule"/>
</dbReference>
<dbReference type="Pfam" id="PF00297">
    <property type="entry name" value="Ribosomal_L3"/>
    <property type="match status" value="1"/>
</dbReference>
<comment type="similarity">
    <text evidence="1 7 8">Belongs to the universal ribosomal protein uL3 family.</text>
</comment>
<evidence type="ECO:0000313" key="11">
    <source>
        <dbReference type="EMBL" id="KIX15953.1"/>
    </source>
</evidence>
<feature type="region of interest" description="Disordered" evidence="10">
    <location>
        <begin position="130"/>
        <end position="149"/>
    </location>
</feature>
<keyword evidence="4 7" id="KW-0689">Ribosomal protein</keyword>
<dbReference type="PANTHER" id="PTHR11229:SF16">
    <property type="entry name" value="LARGE RIBOSOMAL SUBUNIT PROTEIN UL3C"/>
    <property type="match status" value="1"/>
</dbReference>
<sequence length="206" mass="21904">MLKGLIGKKLGMTRLFLQAGKAVPVTVLEVGPCKVVQVKTAESDKYEAVQLGFGTRRAKVVNKPQGGHYAKAGVDPCAVLKEFRTEESDEFQVGQEFTAEMFAQGDKVNISAKTKGRGFQGVVKRHGFAGGRDTHGCTTHKKPGSIGASATPARVIKGKKLPGQYGNEMKTVRNVKVVDVRPDQNLVLVSGAVPGANGGIVFLEKA</sequence>
<dbReference type="InParanoid" id="A0A0D2I0B5"/>
<dbReference type="GO" id="GO:0022625">
    <property type="term" value="C:cytosolic large ribosomal subunit"/>
    <property type="evidence" value="ECO:0007669"/>
    <property type="project" value="TreeGrafter"/>
</dbReference>
<dbReference type="AlphaFoldDB" id="A0A0D2I0B5"/>
<dbReference type="NCBIfam" id="TIGR03625">
    <property type="entry name" value="L3_bact"/>
    <property type="match status" value="1"/>
</dbReference>
<dbReference type="OrthoDB" id="9806135at2"/>